<organism evidence="3 4">
    <name type="scientific">Linnemannia gamsii</name>
    <dbReference type="NCBI Taxonomy" id="64522"/>
    <lineage>
        <taxon>Eukaryota</taxon>
        <taxon>Fungi</taxon>
        <taxon>Fungi incertae sedis</taxon>
        <taxon>Mucoromycota</taxon>
        <taxon>Mortierellomycotina</taxon>
        <taxon>Mortierellomycetes</taxon>
        <taxon>Mortierellales</taxon>
        <taxon>Mortierellaceae</taxon>
        <taxon>Linnemannia</taxon>
    </lineage>
</organism>
<name>A0ABQ7JS19_9FUNG</name>
<dbReference type="Gene3D" id="1.25.10.10">
    <property type="entry name" value="Leucine-rich Repeat Variant"/>
    <property type="match status" value="2"/>
</dbReference>
<reference evidence="3 4" key="1">
    <citation type="journal article" date="2020" name="Fungal Divers.">
        <title>Resolving the Mortierellaceae phylogeny through synthesis of multi-gene phylogenetics and phylogenomics.</title>
        <authorList>
            <person name="Vandepol N."/>
            <person name="Liber J."/>
            <person name="Desiro A."/>
            <person name="Na H."/>
            <person name="Kennedy M."/>
            <person name="Barry K."/>
            <person name="Grigoriev I.V."/>
            <person name="Miller A.N."/>
            <person name="O'Donnell K."/>
            <person name="Stajich J.E."/>
            <person name="Bonito G."/>
        </authorList>
    </citation>
    <scope>NUCLEOTIDE SEQUENCE [LARGE SCALE GENOMIC DNA]</scope>
    <source>
        <strain evidence="3 4">AD045</strain>
    </source>
</reference>
<evidence type="ECO:0000256" key="1">
    <source>
        <dbReference type="SAM" id="MobiDB-lite"/>
    </source>
</evidence>
<dbReference type="PANTHER" id="PTHR20938">
    <property type="entry name" value="INTEGRATOR COMPLEX SUBUNIT 4"/>
    <property type="match status" value="1"/>
</dbReference>
<feature type="domain" description="Condensin complex subunit 1 C-terminal" evidence="2">
    <location>
        <begin position="446"/>
        <end position="552"/>
    </location>
</feature>
<keyword evidence="4" id="KW-1185">Reference proteome</keyword>
<protein>
    <submittedName>
        <fullName evidence="3">Integrator complex subunit 4</fullName>
    </submittedName>
</protein>
<feature type="region of interest" description="Disordered" evidence="1">
    <location>
        <begin position="1"/>
        <end position="80"/>
    </location>
</feature>
<accession>A0ABQ7JS19</accession>
<evidence type="ECO:0000313" key="3">
    <source>
        <dbReference type="EMBL" id="KAG0283739.1"/>
    </source>
</evidence>
<evidence type="ECO:0000313" key="4">
    <source>
        <dbReference type="Proteomes" id="UP001194696"/>
    </source>
</evidence>
<dbReference type="SUPFAM" id="SSF48371">
    <property type="entry name" value="ARM repeat"/>
    <property type="match status" value="1"/>
</dbReference>
<dbReference type="InterPro" id="IPR032682">
    <property type="entry name" value="Cnd1_C"/>
</dbReference>
<dbReference type="Proteomes" id="UP001194696">
    <property type="component" value="Unassembled WGS sequence"/>
</dbReference>
<dbReference type="InterPro" id="IPR016024">
    <property type="entry name" value="ARM-type_fold"/>
</dbReference>
<dbReference type="Pfam" id="PF12717">
    <property type="entry name" value="Cnd1"/>
    <property type="match status" value="1"/>
</dbReference>
<dbReference type="PANTHER" id="PTHR20938:SF0">
    <property type="entry name" value="INTEGRATOR COMPLEX SUBUNIT 4"/>
    <property type="match status" value="1"/>
</dbReference>
<feature type="compositionally biased region" description="Polar residues" evidence="1">
    <location>
        <begin position="11"/>
        <end position="49"/>
    </location>
</feature>
<proteinExistence type="predicted"/>
<sequence length="737" mass="82427">MKRPNQDDTQDATTRGKQARTHGQQPTTGASGSRTVVQPASVLTLQPNTDGDDMNVDSDHDLDQDDTTSMDEDLDQDSDLESELTNHDLLRLVESRSARTRIRALKLLINRLADLTSAERESLLKIARKSVYTEADKGVKNALEATTVDGRGVVEDLLNQLQADSTEVRVQVYDAIAHIIKIGRLQRSTISDINTIRALITTSIAELSDRHHRVRSAVLQIVSQLTPLLRTSDVQTNSSEGKQAGYSQHDIQVIISNYVTDPEPRVRKNALKALLGLHREGFKIGLVMYDVAILAILDDYQEVRIEGLDLIFILSRLYPDQIVQNPKEDIEQRTRLADDAFVRICDMVNDSSMVVRAKACTILGRFRKVNYGFLSQTFSKQIMARLKVDQSARNIALGPAQKQAQRAKLIATPEGDQDVTAQQVRLLDSGACGAFVHGLEDEYQDVRNAAINSICELCLHNPQFAVLALDYLVDMFMDEIDYVRLNALTSLCKIGNRGPITFDTEQLQIALGVLEDADRDVREAAHRMLEVVTMATQDGMTSFLESIESNMRRFPDDQLSIYQCLRSVGRRHGVFLEEMLNSMLQLNPTYLAKEKNIEEMTYCGHLVLLFNAATTNPKILKMLPKYTFKHYTYLKDEYLNCFPESTEIPCPGTQSLRNLAAALTMTITNDGSNGVEMNMDSMTSVQDGAASAYATTIAAMRVQTEEDAEAFYEQALRNLDRIHVLLRLQLNAISSTL</sequence>
<dbReference type="EMBL" id="JAAAIM010000862">
    <property type="protein sequence ID" value="KAG0283739.1"/>
    <property type="molecule type" value="Genomic_DNA"/>
</dbReference>
<comment type="caution">
    <text evidence="3">The sequence shown here is derived from an EMBL/GenBank/DDBJ whole genome shotgun (WGS) entry which is preliminary data.</text>
</comment>
<evidence type="ECO:0000259" key="2">
    <source>
        <dbReference type="Pfam" id="PF12717"/>
    </source>
</evidence>
<feature type="compositionally biased region" description="Acidic residues" evidence="1">
    <location>
        <begin position="50"/>
        <end position="80"/>
    </location>
</feature>
<dbReference type="InterPro" id="IPR011989">
    <property type="entry name" value="ARM-like"/>
</dbReference>
<gene>
    <name evidence="3" type="primary">INTS4</name>
    <name evidence="3" type="ORF">BGZ96_011880</name>
</gene>